<accession>A0ABP7AU36</accession>
<organism evidence="1 2">
    <name type="scientific">Microbacterium awajiense</name>
    <dbReference type="NCBI Taxonomy" id="415214"/>
    <lineage>
        <taxon>Bacteria</taxon>
        <taxon>Bacillati</taxon>
        <taxon>Actinomycetota</taxon>
        <taxon>Actinomycetes</taxon>
        <taxon>Micrococcales</taxon>
        <taxon>Microbacteriaceae</taxon>
        <taxon>Microbacterium</taxon>
    </lineage>
</organism>
<name>A0ABP7AU36_9MICO</name>
<proteinExistence type="predicted"/>
<sequence>MSFTVIDNPNTAPSPLAIAPRAVETGDAIALLTDRQFHVAGRNMRGEAPLIQTSSGGAILVGEDAVANVAPIRAANPDLPLIVEPGSLRKHLATGAQPFQLSAATLNDDLDQQRGYSDLAITPTGQIRAGDSGTLKAALREANKLDRTDTLFAIPAYAGWLSDDQYVKQLIAVINRSVNPVLLAFIDGHNPVGSMKRARAYRHIFQEATVPVVAHRADLVGFDALAHGAIATAIGSYPSTRRLNPFDHRGGPVSDIEEMSPHMLLTDMLRIVRSLYMRREWFAGAAPIQCFCVICRGADVDRLHWDESERRIGHNHNVVNLDGLYSSYVGLGISARRALWANQVQGALDAYPQLESHLGRSLPVDPILEKVWAKAS</sequence>
<comment type="caution">
    <text evidence="1">The sequence shown here is derived from an EMBL/GenBank/DDBJ whole genome shotgun (WGS) entry which is preliminary data.</text>
</comment>
<keyword evidence="2" id="KW-1185">Reference proteome</keyword>
<gene>
    <name evidence="1" type="ORF">GCM10022200_25410</name>
</gene>
<dbReference type="EMBL" id="BAAAYU010000005">
    <property type="protein sequence ID" value="GAA3640636.1"/>
    <property type="molecule type" value="Genomic_DNA"/>
</dbReference>
<evidence type="ECO:0000313" key="2">
    <source>
        <dbReference type="Proteomes" id="UP001501697"/>
    </source>
</evidence>
<reference evidence="2" key="1">
    <citation type="journal article" date="2019" name="Int. J. Syst. Evol. Microbiol.">
        <title>The Global Catalogue of Microorganisms (GCM) 10K type strain sequencing project: providing services to taxonomists for standard genome sequencing and annotation.</title>
        <authorList>
            <consortium name="The Broad Institute Genomics Platform"/>
            <consortium name="The Broad Institute Genome Sequencing Center for Infectious Disease"/>
            <person name="Wu L."/>
            <person name="Ma J."/>
        </authorList>
    </citation>
    <scope>NUCLEOTIDE SEQUENCE [LARGE SCALE GENOMIC DNA]</scope>
    <source>
        <strain evidence="2">JCM 16544</strain>
    </source>
</reference>
<protein>
    <submittedName>
        <fullName evidence="1">Uncharacterized protein</fullName>
    </submittedName>
</protein>
<evidence type="ECO:0000313" key="1">
    <source>
        <dbReference type="EMBL" id="GAA3640636.1"/>
    </source>
</evidence>
<dbReference type="Proteomes" id="UP001501697">
    <property type="component" value="Unassembled WGS sequence"/>
</dbReference>
<dbReference type="RefSeq" id="WP_344739154.1">
    <property type="nucleotide sequence ID" value="NZ_BAAAYU010000005.1"/>
</dbReference>